<proteinExistence type="predicted"/>
<accession>A0A2P2NEW7</accession>
<dbReference type="EMBL" id="GGEC01060466">
    <property type="protein sequence ID" value="MBX40950.1"/>
    <property type="molecule type" value="Transcribed_RNA"/>
</dbReference>
<organism evidence="1">
    <name type="scientific">Rhizophora mucronata</name>
    <name type="common">Asiatic mangrove</name>
    <dbReference type="NCBI Taxonomy" id="61149"/>
    <lineage>
        <taxon>Eukaryota</taxon>
        <taxon>Viridiplantae</taxon>
        <taxon>Streptophyta</taxon>
        <taxon>Embryophyta</taxon>
        <taxon>Tracheophyta</taxon>
        <taxon>Spermatophyta</taxon>
        <taxon>Magnoliopsida</taxon>
        <taxon>eudicotyledons</taxon>
        <taxon>Gunneridae</taxon>
        <taxon>Pentapetalae</taxon>
        <taxon>rosids</taxon>
        <taxon>fabids</taxon>
        <taxon>Malpighiales</taxon>
        <taxon>Rhizophoraceae</taxon>
        <taxon>Rhizophora</taxon>
    </lineage>
</organism>
<name>A0A2P2NEW7_RHIMU</name>
<sequence>MGTNPNYE</sequence>
<evidence type="ECO:0000313" key="1">
    <source>
        <dbReference type="EMBL" id="MBX40950.1"/>
    </source>
</evidence>
<reference evidence="1" key="1">
    <citation type="submission" date="2018-02" db="EMBL/GenBank/DDBJ databases">
        <title>Rhizophora mucronata_Transcriptome.</title>
        <authorList>
            <person name="Meera S.P."/>
            <person name="Sreeshan A."/>
            <person name="Augustine A."/>
        </authorList>
    </citation>
    <scope>NUCLEOTIDE SEQUENCE</scope>
    <source>
        <tissue evidence="1">Leaf</tissue>
    </source>
</reference>
<protein>
    <submittedName>
        <fullName evidence="1">Uncharacterized protein</fullName>
    </submittedName>
</protein>